<dbReference type="Proteomes" id="UP000267029">
    <property type="component" value="Unassembled WGS sequence"/>
</dbReference>
<dbReference type="STRING" id="53468.A0A158QVT9"/>
<dbReference type="SUPFAM" id="SSF54648">
    <property type="entry name" value="DLC"/>
    <property type="match status" value="1"/>
</dbReference>
<dbReference type="InterPro" id="IPR011992">
    <property type="entry name" value="EF-hand-dom_pair"/>
</dbReference>
<evidence type="ECO:0000313" key="6">
    <source>
        <dbReference type="WBParaSite" id="MCU_006080-RA"/>
    </source>
</evidence>
<dbReference type="Pfam" id="PF13499">
    <property type="entry name" value="EF-hand_7"/>
    <property type="match status" value="1"/>
</dbReference>
<dbReference type="InterPro" id="IPR018247">
    <property type="entry name" value="EF_Hand_1_Ca_BS"/>
</dbReference>
<dbReference type="SUPFAM" id="SSF47473">
    <property type="entry name" value="EF-hand"/>
    <property type="match status" value="1"/>
</dbReference>
<dbReference type="InterPro" id="IPR001372">
    <property type="entry name" value="Dynein_light_chain_typ-1/2"/>
</dbReference>
<dbReference type="Pfam" id="PF01221">
    <property type="entry name" value="Dynein_light"/>
    <property type="match status" value="1"/>
</dbReference>
<dbReference type="AlphaFoldDB" id="A0A158QVT9"/>
<organism evidence="6">
    <name type="scientific">Mesocestoides corti</name>
    <name type="common">Flatworm</name>
    <dbReference type="NCBI Taxonomy" id="53468"/>
    <lineage>
        <taxon>Eukaryota</taxon>
        <taxon>Metazoa</taxon>
        <taxon>Spiralia</taxon>
        <taxon>Lophotrochozoa</taxon>
        <taxon>Platyhelminthes</taxon>
        <taxon>Cestoda</taxon>
        <taxon>Eucestoda</taxon>
        <taxon>Cyclophyllidea</taxon>
        <taxon>Mesocestoididae</taxon>
        <taxon>Mesocestoides</taxon>
    </lineage>
</organism>
<evidence type="ECO:0000313" key="4">
    <source>
        <dbReference type="EMBL" id="VDD82483.1"/>
    </source>
</evidence>
<dbReference type="InterPro" id="IPR002048">
    <property type="entry name" value="EF_hand_dom"/>
</dbReference>
<dbReference type="PROSITE" id="PS00018">
    <property type="entry name" value="EF_HAND_1"/>
    <property type="match status" value="1"/>
</dbReference>
<protein>
    <submittedName>
        <fullName evidence="6">EF-hand domain-containing protein</fullName>
    </submittedName>
</protein>
<feature type="region of interest" description="Disordered" evidence="2">
    <location>
        <begin position="84"/>
        <end position="103"/>
    </location>
</feature>
<evidence type="ECO:0000256" key="2">
    <source>
        <dbReference type="SAM" id="MobiDB-lite"/>
    </source>
</evidence>
<dbReference type="OrthoDB" id="186625at2759"/>
<proteinExistence type="predicted"/>
<dbReference type="CDD" id="cd21454">
    <property type="entry name" value="DLC-like_TAL"/>
    <property type="match status" value="1"/>
</dbReference>
<dbReference type="Gene3D" id="1.10.238.10">
    <property type="entry name" value="EF-hand"/>
    <property type="match status" value="1"/>
</dbReference>
<reference evidence="6" key="2">
    <citation type="submission" date="2019-11" db="UniProtKB">
        <authorList>
            <consortium name="WormBaseParasite"/>
        </authorList>
    </citation>
    <scope>IDENTIFICATION</scope>
</reference>
<dbReference type="Gene3D" id="3.30.740.10">
    <property type="entry name" value="Protein Inhibitor Of Neuronal Nitric Oxide Synthase"/>
    <property type="match status" value="1"/>
</dbReference>
<dbReference type="WBParaSite" id="MCU_006080-RA">
    <property type="protein sequence ID" value="MCU_006080-RA"/>
    <property type="gene ID" value="MCU_006080"/>
</dbReference>
<dbReference type="SMART" id="SM01375">
    <property type="entry name" value="Dynein_light"/>
    <property type="match status" value="1"/>
</dbReference>
<evidence type="ECO:0000256" key="1">
    <source>
        <dbReference type="ARBA" id="ARBA00022837"/>
    </source>
</evidence>
<keyword evidence="1" id="KW-0106">Calcium</keyword>
<dbReference type="PROSITE" id="PS50222">
    <property type="entry name" value="EF_HAND_2"/>
    <property type="match status" value="1"/>
</dbReference>
<evidence type="ECO:0000259" key="3">
    <source>
        <dbReference type="PROSITE" id="PS50222"/>
    </source>
</evidence>
<dbReference type="GO" id="GO:0030286">
    <property type="term" value="C:dynein complex"/>
    <property type="evidence" value="ECO:0007669"/>
    <property type="project" value="InterPro"/>
</dbReference>
<name>A0A158QVT9_MESCO</name>
<reference evidence="4 5" key="1">
    <citation type="submission" date="2018-10" db="EMBL/GenBank/DDBJ databases">
        <authorList>
            <consortium name="Pathogen Informatics"/>
        </authorList>
    </citation>
    <scope>NUCLEOTIDE SEQUENCE [LARGE SCALE GENOMIC DNA]</scope>
</reference>
<dbReference type="GO" id="GO:0005509">
    <property type="term" value="F:calcium ion binding"/>
    <property type="evidence" value="ECO:0007669"/>
    <property type="project" value="InterPro"/>
</dbReference>
<dbReference type="InterPro" id="IPR037177">
    <property type="entry name" value="DLC_sf"/>
</dbReference>
<keyword evidence="5" id="KW-1185">Reference proteome</keyword>
<dbReference type="GO" id="GO:0007017">
    <property type="term" value="P:microtubule-based process"/>
    <property type="evidence" value="ECO:0007669"/>
    <property type="project" value="InterPro"/>
</dbReference>
<sequence>MQFGQSKRTSELKEIDPFTQAFNEIDTNGDGVITKADLEEFVRRNDLGDDLLVKSWMNLFDTSNDELITIKAYRERLGLRVDEGYCPKSPEPTSPEMQSYPSQTRPDVRLISGNMPADRQSEIIEEVRRLTNDSPKFKEAELVAELKRWLEDRYDRVWHVILVKGSYWMHYSHEVDCSLQFHMGSHVYLMWRTPAG</sequence>
<evidence type="ECO:0000313" key="5">
    <source>
        <dbReference type="Proteomes" id="UP000267029"/>
    </source>
</evidence>
<dbReference type="EMBL" id="UXSR01005520">
    <property type="protein sequence ID" value="VDD82483.1"/>
    <property type="molecule type" value="Genomic_DNA"/>
</dbReference>
<gene>
    <name evidence="4" type="ORF">MCOS_LOCUS8486</name>
</gene>
<accession>A0A158QVT9</accession>
<feature type="domain" description="EF-hand" evidence="3">
    <location>
        <begin position="13"/>
        <end position="48"/>
    </location>
</feature>